<evidence type="ECO:0000256" key="1">
    <source>
        <dbReference type="ARBA" id="ARBA00024353"/>
    </source>
</evidence>
<evidence type="ECO:0000259" key="4">
    <source>
        <dbReference type="Pfam" id="PF13490"/>
    </source>
</evidence>
<dbReference type="EMBL" id="FUZT01000018">
    <property type="protein sequence ID" value="SKC89011.1"/>
    <property type="molecule type" value="Genomic_DNA"/>
</dbReference>
<feature type="transmembrane region" description="Helical" evidence="3">
    <location>
        <begin position="87"/>
        <end position="107"/>
    </location>
</feature>
<keyword evidence="5" id="KW-0863">Zinc-finger</keyword>
<sequence>MECKEILEKLDMYLENRLNDIEKYRIEKHLEVCSKCSKEYKELKGVFDLLSSHPVVLPPEDFTEKVMNQIKIKSKANNIRTIIIKKWGISFVAAGLLIFVLNTSFGYSTEDISSYIYEKPLSINSQITNCLKEIPSVVSRTYKKLDFKQIKFFKNK</sequence>
<dbReference type="AlphaFoldDB" id="A0A1T5MLB9"/>
<organism evidence="5 6">
    <name type="scientific">Maledivibacter halophilus</name>
    <dbReference type="NCBI Taxonomy" id="36842"/>
    <lineage>
        <taxon>Bacteria</taxon>
        <taxon>Bacillati</taxon>
        <taxon>Bacillota</taxon>
        <taxon>Clostridia</taxon>
        <taxon>Peptostreptococcales</taxon>
        <taxon>Caminicellaceae</taxon>
        <taxon>Maledivibacter</taxon>
    </lineage>
</organism>
<evidence type="ECO:0000313" key="5">
    <source>
        <dbReference type="EMBL" id="SKC89011.1"/>
    </source>
</evidence>
<reference evidence="5 6" key="1">
    <citation type="submission" date="2017-02" db="EMBL/GenBank/DDBJ databases">
        <authorList>
            <person name="Peterson S.W."/>
        </authorList>
    </citation>
    <scope>NUCLEOTIDE SEQUENCE [LARGE SCALE GENOMIC DNA]</scope>
    <source>
        <strain evidence="5 6">M1</strain>
    </source>
</reference>
<dbReference type="InterPro" id="IPR027383">
    <property type="entry name" value="Znf_put"/>
</dbReference>
<keyword evidence="5" id="KW-0862">Zinc</keyword>
<keyword evidence="5" id="KW-0479">Metal-binding</keyword>
<gene>
    <name evidence="5" type="ORF">SAMN02194393_04968</name>
</gene>
<dbReference type="Gene3D" id="1.10.10.1320">
    <property type="entry name" value="Anti-sigma factor, zinc-finger domain"/>
    <property type="match status" value="1"/>
</dbReference>
<feature type="domain" description="Putative zinc-finger" evidence="4">
    <location>
        <begin position="3"/>
        <end position="36"/>
    </location>
</feature>
<dbReference type="RefSeq" id="WP_079495564.1">
    <property type="nucleotide sequence ID" value="NZ_FUZT01000018.1"/>
</dbReference>
<evidence type="ECO:0000313" key="6">
    <source>
        <dbReference type="Proteomes" id="UP000190285"/>
    </source>
</evidence>
<dbReference type="OrthoDB" id="2084847at2"/>
<keyword evidence="3" id="KW-1133">Transmembrane helix</keyword>
<accession>A0A1T5MLB9</accession>
<name>A0A1T5MLB9_9FIRM</name>
<evidence type="ECO:0000256" key="2">
    <source>
        <dbReference type="ARBA" id="ARBA00024438"/>
    </source>
</evidence>
<keyword evidence="3" id="KW-0472">Membrane</keyword>
<keyword evidence="3" id="KW-0812">Transmembrane</keyword>
<evidence type="ECO:0000256" key="3">
    <source>
        <dbReference type="SAM" id="Phobius"/>
    </source>
</evidence>
<dbReference type="InterPro" id="IPR041916">
    <property type="entry name" value="Anti_sigma_zinc_sf"/>
</dbReference>
<protein>
    <recommendedName>
        <fullName evidence="2">Anti-sigma-W factor RsiW</fullName>
    </recommendedName>
</protein>
<comment type="similarity">
    <text evidence="1">Belongs to the zinc-associated anti-sigma factor (ZAS) superfamily. Anti-sigma-W factor family.</text>
</comment>
<proteinExistence type="inferred from homology"/>
<dbReference type="STRING" id="36842.SAMN02194393_04968"/>
<dbReference type="Proteomes" id="UP000190285">
    <property type="component" value="Unassembled WGS sequence"/>
</dbReference>
<dbReference type="Pfam" id="PF13490">
    <property type="entry name" value="zf-HC2"/>
    <property type="match status" value="1"/>
</dbReference>
<keyword evidence="6" id="KW-1185">Reference proteome</keyword>
<dbReference type="GO" id="GO:0008270">
    <property type="term" value="F:zinc ion binding"/>
    <property type="evidence" value="ECO:0007669"/>
    <property type="project" value="UniProtKB-KW"/>
</dbReference>